<keyword evidence="3" id="KW-0732">Signal</keyword>
<organism evidence="5 6">
    <name type="scientific">Pedobacter yulinensis</name>
    <dbReference type="NCBI Taxonomy" id="2126353"/>
    <lineage>
        <taxon>Bacteria</taxon>
        <taxon>Pseudomonadati</taxon>
        <taxon>Bacteroidota</taxon>
        <taxon>Sphingobacteriia</taxon>
        <taxon>Sphingobacteriales</taxon>
        <taxon>Sphingobacteriaceae</taxon>
        <taxon>Pedobacter</taxon>
    </lineage>
</organism>
<dbReference type="GO" id="GO:0019867">
    <property type="term" value="C:outer membrane"/>
    <property type="evidence" value="ECO:0007669"/>
    <property type="project" value="InterPro"/>
</dbReference>
<dbReference type="Gene3D" id="2.40.160.50">
    <property type="entry name" value="membrane protein fhac: a member of the omp85/tpsb transporter family"/>
    <property type="match status" value="1"/>
</dbReference>
<dbReference type="Gene3D" id="3.60.21.10">
    <property type="match status" value="2"/>
</dbReference>
<keyword evidence="6" id="KW-1185">Reference proteome</keyword>
<dbReference type="SUPFAM" id="SSF56300">
    <property type="entry name" value="Metallo-dependent phosphatases"/>
    <property type="match status" value="1"/>
</dbReference>
<sequence length="1202" mass="134875">MRSVILFFLLFSAGFSHAQRAQVENRMILIGDAGEMDRQQGGVIDFAVSKILPGKTRVIYLGDNIYPRGMGLPGSPERRQTEEILRSQYQPFRTKGVPVDFIPGNHDWDRMGPGGLAKMRAQWAFLDSQQDSALRALPADGCPGPEEIAVGKNLVVIVFDSEWWLFQHAKETTADCDCRSKEEILEKLGSLLYKNRHKVVLLAMHHPFQSYGRHGGYYDLKDHLFPFTAINPSLYIPLPGVGSLYPFLRRTFPNPEDMPHPQYQEMIKKVDGVFAGFPNLVHVSGHDHGLQFIKNDQAIQVVSGSGAKHSFVARGKHALYGSTLPGFVTADLMSDKSLVFSYYAQTDSGFRQVFNYAKPYAPVRQAEETSYATFSEDSLVRTIRPGYDSVGKFHRLLFGENYRKEYAQPTRLPVIRLSAINGGLTPLKAGGGHQSKSLRLADRAGREYVLRSVQKYPDVLIPEKLRETFAKDIVEDQMSAQHPFSALAVPPIAEAAGVPHSKPIIGIVAPEQGLGAYNKTFGGVAALLEEREPAGKSDNTPKMLEALMEDNDNTIDRQLYLKARLLDVLIGDWDRHGDQWRWAFRKNGKNKHYFPVPRDRDQVFYKSEGLVVKYATAKSLLPFMQGFGEKIKDINTYVWEARQTDSRILIPLPRADWQSVTQDFTGRMTDGVFETALRRLPAAAYELRHKELLDTLRARRAALPAAMDKLYTFLNKIADIQLSDKREAVSLRTSPDGGAQLLVQKINKNGELKDTLMNKTFEASVTKEIRLYLNRGNDSVFLDTKGSDIKFRIIAKEGDKKYQVTSLGKAANLYQPETQANIQGAAASRLRITASNDSINTAFVPVNLYHVPVYLLNAGLNLDDGLLLGATYKYTRQEGFRKVPFASSHRFTALHAFATEAFQLKYNGEWTHLVGNVDLIAELNLKAPNNTMNFFGRGNGTAFDRSGDYKRFYRTRFNLLTFETALRWRNGAGSSLTFGPSMQFYHLNLSENRGRFIERTGELGSYDSLTTGRDKLHLGLSLHYEMDARNNRLLPQWGSFVSLRAQAWHGLSGGARAYAQLMPQVALYKSLDNRGTVVLADRIGGTLGFGQSAFYQSAFLGGQDNLLGFRQYRFAGQHSLYNNLEIRLKLADFASYILPGQFGLIGFYDTGRVWEPEEASSKWHHGVGGGPYFAPAQIAVVKFLMGRSAEGWYPYLTVGMRF</sequence>
<name>A0A2T3HKT0_9SPHI</name>
<dbReference type="Pfam" id="PF01103">
    <property type="entry name" value="Omp85"/>
    <property type="match status" value="1"/>
</dbReference>
<keyword evidence="2" id="KW-0472">Membrane</keyword>
<dbReference type="AlphaFoldDB" id="A0A2T3HKT0"/>
<reference evidence="5 6" key="1">
    <citation type="submission" date="2018-03" db="EMBL/GenBank/DDBJ databases">
        <authorList>
            <person name="Keele B.F."/>
        </authorList>
    </citation>
    <scope>NUCLEOTIDE SEQUENCE [LARGE SCALE GENOMIC DNA]</scope>
    <source>
        <strain evidence="5 6">YL28-9</strain>
    </source>
</reference>
<dbReference type="Proteomes" id="UP000240912">
    <property type="component" value="Unassembled WGS sequence"/>
</dbReference>
<accession>A0A2T3HKT0</accession>
<evidence type="ECO:0000259" key="4">
    <source>
        <dbReference type="Pfam" id="PF01103"/>
    </source>
</evidence>
<feature type="domain" description="Bacterial surface antigen (D15)" evidence="4">
    <location>
        <begin position="947"/>
        <end position="1166"/>
    </location>
</feature>
<comment type="caution">
    <text evidence="5">The sequence shown here is derived from an EMBL/GenBank/DDBJ whole genome shotgun (WGS) entry which is preliminary data.</text>
</comment>
<evidence type="ECO:0000256" key="1">
    <source>
        <dbReference type="ARBA" id="ARBA00004370"/>
    </source>
</evidence>
<evidence type="ECO:0000256" key="2">
    <source>
        <dbReference type="ARBA" id="ARBA00023136"/>
    </source>
</evidence>
<protein>
    <recommendedName>
        <fullName evidence="4">Bacterial surface antigen (D15) domain-containing protein</fullName>
    </recommendedName>
</protein>
<comment type="subcellular location">
    <subcellularLocation>
        <location evidence="1">Membrane</location>
    </subcellularLocation>
</comment>
<evidence type="ECO:0000313" key="5">
    <source>
        <dbReference type="EMBL" id="PST83013.1"/>
    </source>
</evidence>
<dbReference type="OrthoDB" id="333971at2"/>
<proteinExistence type="predicted"/>
<evidence type="ECO:0000313" key="6">
    <source>
        <dbReference type="Proteomes" id="UP000240912"/>
    </source>
</evidence>
<evidence type="ECO:0000256" key="3">
    <source>
        <dbReference type="SAM" id="SignalP"/>
    </source>
</evidence>
<feature type="chain" id="PRO_5015419124" description="Bacterial surface antigen (D15) domain-containing protein" evidence="3">
    <location>
        <begin position="19"/>
        <end position="1202"/>
    </location>
</feature>
<feature type="signal peptide" evidence="3">
    <location>
        <begin position="1"/>
        <end position="18"/>
    </location>
</feature>
<dbReference type="EMBL" id="PYLS01000005">
    <property type="protein sequence ID" value="PST83013.1"/>
    <property type="molecule type" value="Genomic_DNA"/>
</dbReference>
<gene>
    <name evidence="5" type="ORF">C7T94_10325</name>
</gene>
<dbReference type="InterPro" id="IPR029052">
    <property type="entry name" value="Metallo-depent_PP-like"/>
</dbReference>
<dbReference type="InterPro" id="IPR000184">
    <property type="entry name" value="Bac_surfAg_D15"/>
</dbReference>